<evidence type="ECO:0000313" key="2">
    <source>
        <dbReference type="Proteomes" id="UP000014500"/>
    </source>
</evidence>
<name>T1JN39_STRMM</name>
<protein>
    <submittedName>
        <fullName evidence="1">Uncharacterized protein</fullName>
    </submittedName>
</protein>
<sequence length="77" mass="9042">MMLWKLKIKINSVRMQRRLLPYFATKNSKSVQVFLASDEDSIAGMIAAINSIIMNTIYPVHFYLVTNEFKTRHLTYE</sequence>
<evidence type="ECO:0000313" key="1">
    <source>
        <dbReference type="EnsemblMetazoa" id="SMAR015268-PA"/>
    </source>
</evidence>
<dbReference type="EMBL" id="JH430597">
    <property type="status" value="NOT_ANNOTATED_CDS"/>
    <property type="molecule type" value="Genomic_DNA"/>
</dbReference>
<dbReference type="EnsemblMetazoa" id="SMAR015268-RA">
    <property type="protein sequence ID" value="SMAR015268-PA"/>
    <property type="gene ID" value="SMAR015268"/>
</dbReference>
<reference evidence="1" key="2">
    <citation type="submission" date="2015-02" db="UniProtKB">
        <authorList>
            <consortium name="EnsemblMetazoa"/>
        </authorList>
    </citation>
    <scope>IDENTIFICATION</scope>
</reference>
<proteinExistence type="predicted"/>
<dbReference type="HOGENOM" id="CLU_2641266_0_0_1"/>
<keyword evidence="2" id="KW-1185">Reference proteome</keyword>
<reference evidence="2" key="1">
    <citation type="submission" date="2011-05" db="EMBL/GenBank/DDBJ databases">
        <authorList>
            <person name="Richards S.R."/>
            <person name="Qu J."/>
            <person name="Jiang H."/>
            <person name="Jhangiani S.N."/>
            <person name="Agravi P."/>
            <person name="Goodspeed R."/>
            <person name="Gross S."/>
            <person name="Mandapat C."/>
            <person name="Jackson L."/>
            <person name="Mathew T."/>
            <person name="Pu L."/>
            <person name="Thornton R."/>
            <person name="Saada N."/>
            <person name="Wilczek-Boney K.B."/>
            <person name="Lee S."/>
            <person name="Kovar C."/>
            <person name="Wu Y."/>
            <person name="Scherer S.E."/>
            <person name="Worley K.C."/>
            <person name="Muzny D.M."/>
            <person name="Gibbs R."/>
        </authorList>
    </citation>
    <scope>NUCLEOTIDE SEQUENCE</scope>
    <source>
        <strain evidence="2">Brora</strain>
    </source>
</reference>
<dbReference type="Proteomes" id="UP000014500">
    <property type="component" value="Unassembled WGS sequence"/>
</dbReference>
<dbReference type="AlphaFoldDB" id="T1JN39"/>
<organism evidence="1 2">
    <name type="scientific">Strigamia maritima</name>
    <name type="common">European centipede</name>
    <name type="synonym">Geophilus maritimus</name>
    <dbReference type="NCBI Taxonomy" id="126957"/>
    <lineage>
        <taxon>Eukaryota</taxon>
        <taxon>Metazoa</taxon>
        <taxon>Ecdysozoa</taxon>
        <taxon>Arthropoda</taxon>
        <taxon>Myriapoda</taxon>
        <taxon>Chilopoda</taxon>
        <taxon>Pleurostigmophora</taxon>
        <taxon>Geophilomorpha</taxon>
        <taxon>Linotaeniidae</taxon>
        <taxon>Strigamia</taxon>
    </lineage>
</organism>
<accession>T1JN39</accession>